<dbReference type="SUPFAM" id="SSF52540">
    <property type="entry name" value="P-loop containing nucleoside triphosphate hydrolases"/>
    <property type="match status" value="1"/>
</dbReference>
<dbReference type="Pfam" id="PF00856">
    <property type="entry name" value="SET"/>
    <property type="match status" value="1"/>
</dbReference>
<evidence type="ECO:0000256" key="1">
    <source>
        <dbReference type="ARBA" id="ARBA00010871"/>
    </source>
</evidence>
<evidence type="ECO:0000313" key="6">
    <source>
        <dbReference type="EMBL" id="KXZ47683.1"/>
    </source>
</evidence>
<evidence type="ECO:0000259" key="5">
    <source>
        <dbReference type="PROSITE" id="PS50975"/>
    </source>
</evidence>
<dbReference type="InterPro" id="IPR001214">
    <property type="entry name" value="SET_dom"/>
</dbReference>
<dbReference type="GO" id="GO:0046872">
    <property type="term" value="F:metal ion binding"/>
    <property type="evidence" value="ECO:0007669"/>
    <property type="project" value="InterPro"/>
</dbReference>
<evidence type="ECO:0000256" key="4">
    <source>
        <dbReference type="SAM" id="MobiDB-lite"/>
    </source>
</evidence>
<feature type="domain" description="ATP-grasp" evidence="5">
    <location>
        <begin position="133"/>
        <end position="372"/>
    </location>
</feature>
<dbReference type="SUPFAM" id="SSF82199">
    <property type="entry name" value="SET domain"/>
    <property type="match status" value="1"/>
</dbReference>
<reference evidence="7" key="1">
    <citation type="journal article" date="2016" name="Nat. Commun.">
        <title>The Gonium pectorale genome demonstrates co-option of cell cycle regulation during the evolution of multicellularity.</title>
        <authorList>
            <person name="Hanschen E.R."/>
            <person name="Marriage T.N."/>
            <person name="Ferris P.J."/>
            <person name="Hamaji T."/>
            <person name="Toyoda A."/>
            <person name="Fujiyama A."/>
            <person name="Neme R."/>
            <person name="Noguchi H."/>
            <person name="Minakuchi Y."/>
            <person name="Suzuki M."/>
            <person name="Kawai-Toyooka H."/>
            <person name="Smith D.R."/>
            <person name="Sparks H."/>
            <person name="Anderson J."/>
            <person name="Bakaric R."/>
            <person name="Luria V."/>
            <person name="Karger A."/>
            <person name="Kirschner M.W."/>
            <person name="Durand P.M."/>
            <person name="Michod R.E."/>
            <person name="Nozaki H."/>
            <person name="Olson B.J."/>
        </authorList>
    </citation>
    <scope>NUCLEOTIDE SEQUENCE [LARGE SCALE GENOMIC DNA]</scope>
    <source>
        <strain evidence="7">NIES-2863</strain>
    </source>
</reference>
<dbReference type="Gene3D" id="3.40.50.300">
    <property type="entry name" value="P-loop containing nucleotide triphosphate hydrolases"/>
    <property type="match status" value="1"/>
</dbReference>
<dbReference type="CDD" id="cd08161">
    <property type="entry name" value="SET"/>
    <property type="match status" value="1"/>
</dbReference>
<dbReference type="EMBL" id="LSYV01000034">
    <property type="protein sequence ID" value="KXZ47683.1"/>
    <property type="molecule type" value="Genomic_DNA"/>
</dbReference>
<dbReference type="InterPro" id="IPR027417">
    <property type="entry name" value="P-loop_NTPase"/>
</dbReference>
<feature type="region of interest" description="Disordered" evidence="4">
    <location>
        <begin position="1035"/>
        <end position="1059"/>
    </location>
</feature>
<dbReference type="Proteomes" id="UP000075714">
    <property type="component" value="Unassembled WGS sequence"/>
</dbReference>
<keyword evidence="7" id="KW-1185">Reference proteome</keyword>
<dbReference type="InterPro" id="IPR046341">
    <property type="entry name" value="SET_dom_sf"/>
</dbReference>
<dbReference type="OrthoDB" id="2017037at2759"/>
<name>A0A150GD25_GONPE</name>
<dbReference type="SUPFAM" id="SSF56059">
    <property type="entry name" value="Glutathione synthetase ATP-binding domain-like"/>
    <property type="match status" value="1"/>
</dbReference>
<organism evidence="6 7">
    <name type="scientific">Gonium pectorale</name>
    <name type="common">Green alga</name>
    <dbReference type="NCBI Taxonomy" id="33097"/>
    <lineage>
        <taxon>Eukaryota</taxon>
        <taxon>Viridiplantae</taxon>
        <taxon>Chlorophyta</taxon>
        <taxon>core chlorophytes</taxon>
        <taxon>Chlorophyceae</taxon>
        <taxon>CS clade</taxon>
        <taxon>Chlamydomonadales</taxon>
        <taxon>Volvocaceae</taxon>
        <taxon>Gonium</taxon>
    </lineage>
</organism>
<dbReference type="Gene3D" id="3.30.470.20">
    <property type="entry name" value="ATP-grasp fold, B domain"/>
    <property type="match status" value="2"/>
</dbReference>
<evidence type="ECO:0000256" key="3">
    <source>
        <dbReference type="PROSITE-ProRule" id="PRU00409"/>
    </source>
</evidence>
<dbReference type="GO" id="GO:0008716">
    <property type="term" value="F:D-alanine-D-alanine ligase activity"/>
    <property type="evidence" value="ECO:0007669"/>
    <property type="project" value="InterPro"/>
</dbReference>
<evidence type="ECO:0000313" key="7">
    <source>
        <dbReference type="Proteomes" id="UP000075714"/>
    </source>
</evidence>
<keyword evidence="2" id="KW-0436">Ligase</keyword>
<dbReference type="PANTHER" id="PTHR23132:SF23">
    <property type="entry name" value="D-ALANINE--D-ALANINE LIGASE B"/>
    <property type="match status" value="1"/>
</dbReference>
<comment type="similarity">
    <text evidence="1">Belongs to the D-alanine--D-alanine ligase family.</text>
</comment>
<feature type="compositionally biased region" description="Low complexity" evidence="4">
    <location>
        <begin position="404"/>
        <end position="414"/>
    </location>
</feature>
<dbReference type="AlphaFoldDB" id="A0A150GD25"/>
<proteinExistence type="inferred from homology"/>
<protein>
    <recommendedName>
        <fullName evidence="5">ATP-grasp domain-containing protein</fullName>
    </recommendedName>
</protein>
<keyword evidence="3" id="KW-0547">Nucleotide-binding</keyword>
<dbReference type="InterPro" id="IPR011761">
    <property type="entry name" value="ATP-grasp"/>
</dbReference>
<dbReference type="Pfam" id="PF07478">
    <property type="entry name" value="Dala_Dala_lig_C"/>
    <property type="match status" value="2"/>
</dbReference>
<feature type="region of interest" description="Disordered" evidence="4">
    <location>
        <begin position="395"/>
        <end position="415"/>
    </location>
</feature>
<feature type="region of interest" description="Disordered" evidence="4">
    <location>
        <begin position="224"/>
        <end position="243"/>
    </location>
</feature>
<sequence length="1059" mass="115933">MAKLRVCVLQSSVEGSTGALSDVDPPRTPEMFDTEGEYEWTNVFIKKATSAAQITELAASGAYDVYMNLCDGAWDEDRAGVDVVQALERLNLPFTGSGSASYDPTKIEMKMVEYWGVAVPGWVHIQPHVGPLGERLPNGGVEAGLRAVLAGPAGGGLRFPLIVKHPAGYSSVGMTKASKVHNEEQLREQVGELVRKFGGALVEEFIPGREFTVLVVEEPGAATDFAAADGPGPEPSTHGSAAAAGGADAALSLDPDLCAFRPVAYKPVECVFRPGEDFKHFDLKWVDLDSVQWKACEEPELEERLKEAARNAFVALRGVSYGRIDFRVDPSGKIFMLETNPNCGIMYPPHTHGSADYILVLDPERDHMSFIRTIIATALHRHELRQPKVGPAYLRRPRKEEAAAEGAPAAAQASGDGGGAGGWGLVALVPIPAGTVVQRNEQRPKVLVSRGFVRRCWPPGSRHRQWFDEYAYPVGDEVWITWPDDPAEWQPLNHSCDPNCWLVGMDMVARRDIKTDYARLGILPRGAPATDEAAIDEKGAVHIEQVFLHRFSHELANTTERSYLEDALDIVLSAPDQLRTTFSRAPNGTQLLFDGISGSAAATTAIRVAQSLGEAVRGDGAIDPKSTLASLSQLAEHVSNLSPASCHPLTRRIVIAALARLQLRLHAPGLPAELQALRSDAELARLTFRIYRQLWNRHRQGAAVKGAVEFLHISKSGGTSMCSVADRNGCVAESTTNYGNCMVRRFDDRPRWVSLAEHNKTAAPDGWRWYYRYLVRRGNRTCEYRDEYMRRKGFTFYSNEFAAHGGLEGEPEPPWASAHVCPHFLNVIMLRHPIARLVSHIRWIIKVYRTEYGRSFEPFFRGRDADYWRRFAPAAVDNYYSRLLLGEAAFYAPTDTLDATHLAAARLVLLQYDALGWRAGLATAHARVASHHRSAADLMPYDMDELVAANDVDVRLYDFGAAVHKLDGLMFASVAAAGLLPYGGYEELDPNGEDLGKRVKCGYVGRADQLLTAVGEDAKAYERVYRAEFDAISSADAPKPTATPVPAAAGSEAGAAGQG</sequence>
<dbReference type="GO" id="GO:0005524">
    <property type="term" value="F:ATP binding"/>
    <property type="evidence" value="ECO:0007669"/>
    <property type="project" value="UniProtKB-UniRule"/>
</dbReference>
<dbReference type="PROSITE" id="PS50975">
    <property type="entry name" value="ATP_GRASP"/>
    <property type="match status" value="1"/>
</dbReference>
<evidence type="ECO:0000256" key="2">
    <source>
        <dbReference type="ARBA" id="ARBA00022598"/>
    </source>
</evidence>
<gene>
    <name evidence="6" type="ORF">GPECTOR_33g565</name>
</gene>
<dbReference type="PANTHER" id="PTHR23132">
    <property type="entry name" value="D-ALANINE--D-ALANINE LIGASE"/>
    <property type="match status" value="1"/>
</dbReference>
<comment type="caution">
    <text evidence="6">The sequence shown here is derived from an EMBL/GenBank/DDBJ whole genome shotgun (WGS) entry which is preliminary data.</text>
</comment>
<keyword evidence="3" id="KW-0067">ATP-binding</keyword>
<accession>A0A150GD25</accession>
<dbReference type="InterPro" id="IPR011095">
    <property type="entry name" value="Dala_Dala_lig_C"/>
</dbReference>